<feature type="transmembrane region" description="Helical" evidence="1">
    <location>
        <begin position="298"/>
        <end position="316"/>
    </location>
</feature>
<evidence type="ECO:0000313" key="2">
    <source>
        <dbReference type="EMBL" id="KAA0976398.1"/>
    </source>
</evidence>
<keyword evidence="1" id="KW-0472">Membrane</keyword>
<accession>A0A5B0ECD5</accession>
<organism evidence="2 3">
    <name type="scientific">Paeniglutamicibacter gangotriensis</name>
    <dbReference type="NCBI Taxonomy" id="254787"/>
    <lineage>
        <taxon>Bacteria</taxon>
        <taxon>Bacillati</taxon>
        <taxon>Actinomycetota</taxon>
        <taxon>Actinomycetes</taxon>
        <taxon>Micrococcales</taxon>
        <taxon>Micrococcaceae</taxon>
        <taxon>Paeniglutamicibacter</taxon>
    </lineage>
</organism>
<keyword evidence="1" id="KW-0812">Transmembrane</keyword>
<protein>
    <submittedName>
        <fullName evidence="2">Uncharacterized protein</fullName>
    </submittedName>
</protein>
<evidence type="ECO:0000313" key="3">
    <source>
        <dbReference type="Proteomes" id="UP000323856"/>
    </source>
</evidence>
<reference evidence="2 3" key="1">
    <citation type="submission" date="2019-07" db="EMBL/GenBank/DDBJ databases">
        <title>Analysis of the biochemical properties, biological activity and biotechnological potential of siderophores and biosurfactants produced by Antarctic psychrotolerant bacteria.</title>
        <authorList>
            <person name="Styczynski M."/>
            <person name="Krucon T."/>
            <person name="Decewicz P."/>
            <person name="Dziewit L."/>
        </authorList>
    </citation>
    <scope>NUCLEOTIDE SEQUENCE [LARGE SCALE GENOMIC DNA]</scope>
    <source>
        <strain evidence="2 3">ANT_H27</strain>
    </source>
</reference>
<dbReference type="AlphaFoldDB" id="A0A5B0ECD5"/>
<keyword evidence="1" id="KW-1133">Transmembrane helix</keyword>
<feature type="transmembrane region" description="Helical" evidence="1">
    <location>
        <begin position="322"/>
        <end position="342"/>
    </location>
</feature>
<feature type="transmembrane region" description="Helical" evidence="1">
    <location>
        <begin position="95"/>
        <end position="119"/>
    </location>
</feature>
<dbReference type="Proteomes" id="UP000323856">
    <property type="component" value="Unassembled WGS sequence"/>
</dbReference>
<dbReference type="OrthoDB" id="4928939at2"/>
<feature type="transmembrane region" description="Helical" evidence="1">
    <location>
        <begin position="191"/>
        <end position="209"/>
    </location>
</feature>
<dbReference type="EMBL" id="VOBL01000010">
    <property type="protein sequence ID" value="KAA0976398.1"/>
    <property type="molecule type" value="Genomic_DNA"/>
</dbReference>
<evidence type="ECO:0000256" key="1">
    <source>
        <dbReference type="SAM" id="Phobius"/>
    </source>
</evidence>
<comment type="caution">
    <text evidence="2">The sequence shown here is derived from an EMBL/GenBank/DDBJ whole genome shotgun (WGS) entry which is preliminary data.</text>
</comment>
<feature type="transmembrane region" description="Helical" evidence="1">
    <location>
        <begin position="131"/>
        <end position="151"/>
    </location>
</feature>
<name>A0A5B0ECD5_9MICC</name>
<gene>
    <name evidence="2" type="ORF">FQ154_11045</name>
</gene>
<feature type="transmembrane region" description="Helical" evidence="1">
    <location>
        <begin position="163"/>
        <end position="185"/>
    </location>
</feature>
<sequence>MKRDDRKKSVLDTEAEKWPEPQREWAKLAAGAMIFAGAPNEALAPVLDEVRESVAASGQTPSELFGEPVAFGRKRGKQSRPAAQILEGSLPFHSAAGAFTVMLASLGCLLLVLGIWIGFSDGWMARTFAGPVMLLFPLMFGLCGFAAWGWVLRTRGRLRAPLAIWVGTLAGFAGTVALMTALGGFEAPGPPNWAMPPIGIVLIVLAFKLPEPATRPLVDDSAWDDEHYFVHAENLLRGRYLFTKKQAVAALAESREHRQHPGAHGTAAADFGNVERFAAHLAAATRTPLKRGIILRRAGFSLIVVFFGITIISELIEGPTTAWLIIQSVMWLGLVVLLLLAWRPSRISSDAKAVQAERRRTARLLADADEK</sequence>
<proteinExistence type="predicted"/>
<dbReference type="RefSeq" id="WP_149619746.1">
    <property type="nucleotide sequence ID" value="NZ_VOBL01000010.1"/>
</dbReference>